<dbReference type="InterPro" id="IPR047122">
    <property type="entry name" value="Trans-enoyl_RdTase-like"/>
</dbReference>
<sequence length="119" mass="13225">MLQRGSRLSVFSGARKYDEEGIPNDVEVIYTFVGSGHEGKYRPTMPKQPPTEEAQGDVEFAGKFFEWLEEMLKQGKYPGHAFEVIPGGLNGVAEGLNRLRSGQSGGKKFVYQIGQQARE</sequence>
<dbReference type="PANTHER" id="PTHR45348">
    <property type="entry name" value="HYPOTHETICAL OXIDOREDUCTASE (EUROFUNG)"/>
    <property type="match status" value="1"/>
</dbReference>
<comment type="caution">
    <text evidence="2">The sequence shown here is derived from an EMBL/GenBank/DDBJ whole genome shotgun (WGS) entry which is preliminary data.</text>
</comment>
<dbReference type="Proteomes" id="UP001172673">
    <property type="component" value="Unassembled WGS sequence"/>
</dbReference>
<protein>
    <submittedName>
        <fullName evidence="2">Uncharacterized protein</fullName>
    </submittedName>
</protein>
<dbReference type="Gene3D" id="3.90.180.10">
    <property type="entry name" value="Medium-chain alcohol dehydrogenases, catalytic domain"/>
    <property type="match status" value="1"/>
</dbReference>
<dbReference type="GO" id="GO:0016651">
    <property type="term" value="F:oxidoreductase activity, acting on NAD(P)H"/>
    <property type="evidence" value="ECO:0007669"/>
    <property type="project" value="InterPro"/>
</dbReference>
<reference evidence="2" key="1">
    <citation type="submission" date="2022-10" db="EMBL/GenBank/DDBJ databases">
        <title>Culturing micro-colonial fungi from biological soil crusts in the Mojave desert and describing Neophaeococcomyces mojavensis, and introducing the new genera and species Taxawa tesnikishii.</title>
        <authorList>
            <person name="Kurbessoian T."/>
            <person name="Stajich J.E."/>
        </authorList>
    </citation>
    <scope>NUCLEOTIDE SEQUENCE</scope>
    <source>
        <strain evidence="2">TK_41</strain>
    </source>
</reference>
<evidence type="ECO:0000313" key="3">
    <source>
        <dbReference type="Proteomes" id="UP001172673"/>
    </source>
</evidence>
<dbReference type="AlphaFoldDB" id="A0AA39CI76"/>
<proteinExistence type="predicted"/>
<dbReference type="PANTHER" id="PTHR45348:SF5">
    <property type="entry name" value="OXIDOREDUCTASE, PUTATIVE (AFU_ORTHOLOGUE AFUA_8G01420)-RELATED"/>
    <property type="match status" value="1"/>
</dbReference>
<accession>A0AA39CI76</accession>
<organism evidence="2 3">
    <name type="scientific">Cladophialophora chaetospira</name>
    <dbReference type="NCBI Taxonomy" id="386627"/>
    <lineage>
        <taxon>Eukaryota</taxon>
        <taxon>Fungi</taxon>
        <taxon>Dikarya</taxon>
        <taxon>Ascomycota</taxon>
        <taxon>Pezizomycotina</taxon>
        <taxon>Eurotiomycetes</taxon>
        <taxon>Chaetothyriomycetidae</taxon>
        <taxon>Chaetothyriales</taxon>
        <taxon>Herpotrichiellaceae</taxon>
        <taxon>Cladophialophora</taxon>
    </lineage>
</organism>
<evidence type="ECO:0000256" key="1">
    <source>
        <dbReference type="ARBA" id="ARBA00023002"/>
    </source>
</evidence>
<evidence type="ECO:0000313" key="2">
    <source>
        <dbReference type="EMBL" id="KAJ9609029.1"/>
    </source>
</evidence>
<name>A0AA39CI76_9EURO</name>
<keyword evidence="1" id="KW-0560">Oxidoreductase</keyword>
<keyword evidence="3" id="KW-1185">Reference proteome</keyword>
<dbReference type="EMBL" id="JAPDRK010000009">
    <property type="protein sequence ID" value="KAJ9609029.1"/>
    <property type="molecule type" value="Genomic_DNA"/>
</dbReference>
<dbReference type="Gene3D" id="3.40.50.720">
    <property type="entry name" value="NAD(P)-binding Rossmann-like Domain"/>
    <property type="match status" value="1"/>
</dbReference>
<gene>
    <name evidence="2" type="ORF">H2200_006800</name>
</gene>